<evidence type="ECO:0000313" key="2">
    <source>
        <dbReference type="Proteomes" id="UP001629235"/>
    </source>
</evidence>
<sequence>MTNQVTFSANVGGDGSTVSDDSSATTGLGNGGFRTRLVPMFTQIIAIANWILGKANAAATSATNAATSETNAGTSASNASTSAAAAAGYAAALTATSTTALAIGTGAKTFTTQTGKQFAAGQFVSIVSNGTPANYMHGQVTSYSGTSLVVNVLDVGGSGSQSDWNISISGTQGATGPAAVLSGTASGAIDEIKGANIASAATVNLEAATGNLVHITGTTTITAITLNSGAERTVVFDGALTLTHNGTSLILPGGTNITTAPGDSMRVRGDGAGNVRVVSYTAASGLPLVAPPASALPYIHVREQQPNGTSGGGSVGAAQQTRVLNTVATNTITGASLGSNLITLPAGTYRVQASAPAYQASVHQASLYNATDSSVLVVGTSEMSVGGNNVQTRSWVVGSFTLSAAKSVSIRHYTGIASSLGNPASDGLGEVYTEVEITKVA</sequence>
<reference evidence="1 2" key="1">
    <citation type="journal article" date="2024" name="Chem. Sci.">
        <title>Discovery of megapolipeptins by genome mining of a Burkholderiales bacteria collection.</title>
        <authorList>
            <person name="Paulo B.S."/>
            <person name="Recchia M.J.J."/>
            <person name="Lee S."/>
            <person name="Fergusson C.H."/>
            <person name="Romanowski S.B."/>
            <person name="Hernandez A."/>
            <person name="Krull N."/>
            <person name="Liu D.Y."/>
            <person name="Cavanagh H."/>
            <person name="Bos A."/>
            <person name="Gray C.A."/>
            <person name="Murphy B.T."/>
            <person name="Linington R.G."/>
            <person name="Eustaquio A.S."/>
        </authorList>
    </citation>
    <scope>NUCLEOTIDE SEQUENCE [LARGE SCALE GENOMIC DNA]</scope>
    <source>
        <strain evidence="1 2">RL18-126-BIB-B</strain>
    </source>
</reference>
<accession>A0ACC7NBJ7</accession>
<organism evidence="1 2">
    <name type="scientific">Paraburkholderia rhynchosiae</name>
    <dbReference type="NCBI Taxonomy" id="487049"/>
    <lineage>
        <taxon>Bacteria</taxon>
        <taxon>Pseudomonadati</taxon>
        <taxon>Pseudomonadota</taxon>
        <taxon>Betaproteobacteria</taxon>
        <taxon>Burkholderiales</taxon>
        <taxon>Burkholderiaceae</taxon>
        <taxon>Paraburkholderia</taxon>
    </lineage>
</organism>
<dbReference type="Proteomes" id="UP001629235">
    <property type="component" value="Unassembled WGS sequence"/>
</dbReference>
<name>A0ACC7NBJ7_9BURK</name>
<gene>
    <name evidence="1" type="ORF">PQR01_11350</name>
</gene>
<evidence type="ECO:0000313" key="1">
    <source>
        <dbReference type="EMBL" id="MFM0104053.1"/>
    </source>
</evidence>
<protein>
    <submittedName>
        <fullName evidence="1">Uncharacterized protein</fullName>
    </submittedName>
</protein>
<keyword evidence="2" id="KW-1185">Reference proteome</keyword>
<proteinExistence type="predicted"/>
<dbReference type="EMBL" id="JAQQDW010000017">
    <property type="protein sequence ID" value="MFM0104053.1"/>
    <property type="molecule type" value="Genomic_DNA"/>
</dbReference>
<comment type="caution">
    <text evidence="1">The sequence shown here is derived from an EMBL/GenBank/DDBJ whole genome shotgun (WGS) entry which is preliminary data.</text>
</comment>